<reference evidence="3 4" key="1">
    <citation type="journal article" date="2014" name="Antonie Van Leeuwenhoek">
        <title>Hyphomonas beringensis sp. nov. and Hyphomonas chukchiensis sp. nov., isolated from surface seawater of the Bering Sea and Chukchi Sea.</title>
        <authorList>
            <person name="Li C."/>
            <person name="Lai Q."/>
            <person name="Li G."/>
            <person name="Dong C."/>
            <person name="Wang J."/>
            <person name="Liao Y."/>
            <person name="Shao Z."/>
        </authorList>
    </citation>
    <scope>NUCLEOTIDE SEQUENCE [LARGE SCALE GENOMIC DNA]</scope>
    <source>
        <strain evidence="3 4">PS728</strain>
    </source>
</reference>
<dbReference type="GO" id="GO:0004767">
    <property type="term" value="F:sphingomyelin phosphodiesterase activity"/>
    <property type="evidence" value="ECO:0007669"/>
    <property type="project" value="InterPro"/>
</dbReference>
<dbReference type="PANTHER" id="PTHR16320">
    <property type="entry name" value="SPHINGOMYELINASE FAMILY MEMBER"/>
    <property type="match status" value="1"/>
</dbReference>
<dbReference type="InterPro" id="IPR038772">
    <property type="entry name" value="Sph/SMPD2-like"/>
</dbReference>
<dbReference type="AlphaFoldDB" id="A0A062V9Z0"/>
<dbReference type="EMBL" id="ARYM01000007">
    <property type="protein sequence ID" value="KCZ99116.1"/>
    <property type="molecule type" value="Genomic_DNA"/>
</dbReference>
<evidence type="ECO:0000256" key="1">
    <source>
        <dbReference type="SAM" id="SignalP"/>
    </source>
</evidence>
<organism evidence="3 4">
    <name type="scientific">Hyphomonas polymorpha PS728</name>
    <dbReference type="NCBI Taxonomy" id="1280954"/>
    <lineage>
        <taxon>Bacteria</taxon>
        <taxon>Pseudomonadati</taxon>
        <taxon>Pseudomonadota</taxon>
        <taxon>Alphaproteobacteria</taxon>
        <taxon>Hyphomonadales</taxon>
        <taxon>Hyphomonadaceae</taxon>
        <taxon>Hyphomonas</taxon>
    </lineage>
</organism>
<feature type="chain" id="PRO_5001615147" description="Endonuclease/exonuclease/phosphatase domain-containing protein" evidence="1">
    <location>
        <begin position="24"/>
        <end position="370"/>
    </location>
</feature>
<keyword evidence="4" id="KW-1185">Reference proteome</keyword>
<evidence type="ECO:0000313" key="4">
    <source>
        <dbReference type="Proteomes" id="UP000027100"/>
    </source>
</evidence>
<dbReference type="Proteomes" id="UP000027100">
    <property type="component" value="Unassembled WGS sequence"/>
</dbReference>
<evidence type="ECO:0000313" key="3">
    <source>
        <dbReference type="EMBL" id="KCZ99116.1"/>
    </source>
</evidence>
<name>A0A062V9Z0_9PROT</name>
<dbReference type="InterPro" id="IPR036691">
    <property type="entry name" value="Endo/exonu/phosph_ase_sf"/>
</dbReference>
<dbReference type="InterPro" id="IPR005135">
    <property type="entry name" value="Endo/exonuclease/phosphatase"/>
</dbReference>
<dbReference type="Pfam" id="PF03372">
    <property type="entry name" value="Exo_endo_phos"/>
    <property type="match status" value="1"/>
</dbReference>
<sequence>MPKPSALLKNKRLRALLAGPALAMLATGCAQWPKEQTLRCSPATGPGGGRVSADGALRSTELSVLIYNVEGLPWPARRNRGPLLDQIGEELARMRREGTAPDVLLVQEAFTARGARIGQTAGYANRVRGPRPSDMADPGLVDQDHIAGRRFRKGERSGKLLGSGLYAFSDYPVIAVHRRGFSRHACAGLDCLSAKGALLVRIIIPGMPSPVDIMTAHMNAQGAARVREARTLAAHRYQTLESERFLLETRDPANPLILGGDFNMRRSPDRLEHFDQHKPYNIVRRWCSEPANDCDVRMSWDGDAPWLDTQDLQVFDDGQLVTIRPLRVEAVFDGPETGGKLSDHDGYLVTYALSWPAAAAPMPAAACSGG</sequence>
<dbReference type="PROSITE" id="PS51257">
    <property type="entry name" value="PROKAR_LIPOPROTEIN"/>
    <property type="match status" value="1"/>
</dbReference>
<dbReference type="SUPFAM" id="SSF56219">
    <property type="entry name" value="DNase I-like"/>
    <property type="match status" value="1"/>
</dbReference>
<feature type="signal peptide" evidence="1">
    <location>
        <begin position="1"/>
        <end position="23"/>
    </location>
</feature>
<dbReference type="OrthoDB" id="7181414at2"/>
<dbReference type="PATRIC" id="fig|1280954.3.peg.1584"/>
<comment type="caution">
    <text evidence="3">The sequence shown here is derived from an EMBL/GenBank/DDBJ whole genome shotgun (WGS) entry which is preliminary data.</text>
</comment>
<protein>
    <recommendedName>
        <fullName evidence="2">Endonuclease/exonuclease/phosphatase domain-containing protein</fullName>
    </recommendedName>
</protein>
<dbReference type="STRING" id="1280954.HPO_07812"/>
<feature type="domain" description="Endonuclease/exonuclease/phosphatase" evidence="2">
    <location>
        <begin position="67"/>
        <end position="290"/>
    </location>
</feature>
<proteinExistence type="predicted"/>
<evidence type="ECO:0000259" key="2">
    <source>
        <dbReference type="Pfam" id="PF03372"/>
    </source>
</evidence>
<dbReference type="Gene3D" id="3.60.10.10">
    <property type="entry name" value="Endonuclease/exonuclease/phosphatase"/>
    <property type="match status" value="1"/>
</dbReference>
<keyword evidence="1" id="KW-0732">Signal</keyword>
<dbReference type="PANTHER" id="PTHR16320:SF23">
    <property type="entry name" value="SPHINGOMYELINASE C 1"/>
    <property type="match status" value="1"/>
</dbReference>
<accession>A0A062V9Z0</accession>
<gene>
    <name evidence="3" type="ORF">HPO_07812</name>
</gene>
<dbReference type="eggNOG" id="COG3568">
    <property type="taxonomic scope" value="Bacteria"/>
</dbReference>
<dbReference type="RefSeq" id="WP_035596611.1">
    <property type="nucleotide sequence ID" value="NZ_ARYM01000007.1"/>
</dbReference>